<sequence length="592" mass="67211">MFNDCRRTLDRLKTFCDIQLRGQTSSSHQLMKAVSELSINRTKVLGVNKRKNRREVVHEKLLNLAHRFVEIDSDEKLPKMEWRFGLVNIVSYTFAVLITFVIIFGLWLRELVMEGKTAGSLKQIPVNCPSDHSSTSTPISTRANAWHVKRYTRSPATKLSTFLCWLPFRTTVANYHCSAMDPCEGTSTDDFSSPFDDSDLSLTCLVCGHKPARNYYGSIACNRCKTFFLRVATRKKRYNCEYNSNCKYPKDRCPACRYHKCLTVGLIPEMAGRREGCQRRAREGTMSIIEPPSPGLPSLTEEATRMVAVVCPSTFKTEINLSIEETIQILHRLEEICARDDPAISLQHDFDFNLNLSFADVLKNPTFICPRVPAGFSAASDFNPFGNRMGARCFARMVVYCADWLRATPEIWEMKEIDRLRFCLHTCGVLIPIQLYYYTYKEGYDGMLQGLGTHFSCESTLGAGIPDFLRYTTHQFHNDISPMLKKVKFSDDEFVVWKNMIIFNSTLGLSDESATIVRKARNRYQGILVQLLRKTCTEAEAIAKMDVLMRVHRWLENNATQAAVFFAKIFAMGGGGAGLEAPLVGDVFLARV</sequence>
<name>A0AAF3EPS9_9BILA</name>
<dbReference type="Gene3D" id="1.10.565.10">
    <property type="entry name" value="Retinoid X Receptor"/>
    <property type="match status" value="1"/>
</dbReference>
<dbReference type="InterPro" id="IPR052499">
    <property type="entry name" value="C.elegans_NHRs"/>
</dbReference>
<dbReference type="InterPro" id="IPR001628">
    <property type="entry name" value="Znf_hrmn_rcpt"/>
</dbReference>
<dbReference type="GO" id="GO:0003700">
    <property type="term" value="F:DNA-binding transcription factor activity"/>
    <property type="evidence" value="ECO:0007669"/>
    <property type="project" value="InterPro"/>
</dbReference>
<evidence type="ECO:0000313" key="11">
    <source>
        <dbReference type="Proteomes" id="UP000887575"/>
    </source>
</evidence>
<keyword evidence="9" id="KW-1133">Transmembrane helix</keyword>
<accession>A0AAF3EPS9</accession>
<keyword evidence="7" id="KW-0675">Receptor</keyword>
<dbReference type="SMART" id="SM00430">
    <property type="entry name" value="HOLI"/>
    <property type="match status" value="1"/>
</dbReference>
<dbReference type="Gene3D" id="3.30.50.10">
    <property type="entry name" value="Erythroid Transcription Factor GATA-1, subunit A"/>
    <property type="match status" value="1"/>
</dbReference>
<dbReference type="Proteomes" id="UP000887575">
    <property type="component" value="Unassembled WGS sequence"/>
</dbReference>
<keyword evidence="9" id="KW-0812">Transmembrane</keyword>
<keyword evidence="4" id="KW-0805">Transcription regulation</keyword>
<dbReference type="PANTHER" id="PTHR47630">
    <property type="entry name" value="NUCLEAR HORMONE RECEPTOR FAMILY-RELATED-RELATED"/>
    <property type="match status" value="1"/>
</dbReference>
<dbReference type="InterPro" id="IPR013088">
    <property type="entry name" value="Znf_NHR/GATA"/>
</dbReference>
<evidence type="ECO:0000313" key="12">
    <source>
        <dbReference type="WBParaSite" id="MBELARI_LOCUS16015"/>
    </source>
</evidence>
<dbReference type="PRINTS" id="PR00047">
    <property type="entry name" value="STROIDFINGER"/>
</dbReference>
<evidence type="ECO:0000256" key="2">
    <source>
        <dbReference type="ARBA" id="ARBA00022771"/>
    </source>
</evidence>
<dbReference type="InterPro" id="IPR035500">
    <property type="entry name" value="NHR-like_dom_sf"/>
</dbReference>
<protein>
    <recommendedName>
        <fullName evidence="10">Nuclear receptor domain-containing protein</fullName>
    </recommendedName>
</protein>
<proteinExistence type="predicted"/>
<evidence type="ECO:0000256" key="7">
    <source>
        <dbReference type="ARBA" id="ARBA00023170"/>
    </source>
</evidence>
<keyword evidence="9" id="KW-0472">Membrane</keyword>
<evidence type="ECO:0000256" key="9">
    <source>
        <dbReference type="SAM" id="Phobius"/>
    </source>
</evidence>
<dbReference type="InterPro" id="IPR000536">
    <property type="entry name" value="Nucl_hrmn_rcpt_lig-bd"/>
</dbReference>
<dbReference type="SMART" id="SM00399">
    <property type="entry name" value="ZnF_C4"/>
    <property type="match status" value="1"/>
</dbReference>
<reference evidence="12" key="1">
    <citation type="submission" date="2024-02" db="UniProtKB">
        <authorList>
            <consortium name="WormBaseParasite"/>
        </authorList>
    </citation>
    <scope>IDENTIFICATION</scope>
</reference>
<keyword evidence="11" id="KW-1185">Reference proteome</keyword>
<dbReference type="PROSITE" id="PS00031">
    <property type="entry name" value="NUCLEAR_REC_DBD_1"/>
    <property type="match status" value="1"/>
</dbReference>
<dbReference type="GO" id="GO:0008270">
    <property type="term" value="F:zinc ion binding"/>
    <property type="evidence" value="ECO:0007669"/>
    <property type="project" value="UniProtKB-KW"/>
</dbReference>
<evidence type="ECO:0000259" key="10">
    <source>
        <dbReference type="PROSITE" id="PS51030"/>
    </source>
</evidence>
<feature type="domain" description="Nuclear receptor" evidence="10">
    <location>
        <begin position="201"/>
        <end position="273"/>
    </location>
</feature>
<dbReference type="AlphaFoldDB" id="A0AAF3EPS9"/>
<dbReference type="Pfam" id="PF00105">
    <property type="entry name" value="zf-C4"/>
    <property type="match status" value="1"/>
</dbReference>
<evidence type="ECO:0000256" key="3">
    <source>
        <dbReference type="ARBA" id="ARBA00022833"/>
    </source>
</evidence>
<dbReference type="PROSITE" id="PS51030">
    <property type="entry name" value="NUCLEAR_REC_DBD_2"/>
    <property type="match status" value="1"/>
</dbReference>
<keyword evidence="8" id="KW-0539">Nucleus</keyword>
<evidence type="ECO:0000256" key="1">
    <source>
        <dbReference type="ARBA" id="ARBA00022723"/>
    </source>
</evidence>
<evidence type="ECO:0000256" key="8">
    <source>
        <dbReference type="ARBA" id="ARBA00023242"/>
    </source>
</evidence>
<keyword evidence="3" id="KW-0862">Zinc</keyword>
<keyword evidence="5" id="KW-0238">DNA-binding</keyword>
<keyword evidence="6" id="KW-0804">Transcription</keyword>
<evidence type="ECO:0000256" key="6">
    <source>
        <dbReference type="ARBA" id="ARBA00023163"/>
    </source>
</evidence>
<dbReference type="SUPFAM" id="SSF48508">
    <property type="entry name" value="Nuclear receptor ligand-binding domain"/>
    <property type="match status" value="1"/>
</dbReference>
<dbReference type="WBParaSite" id="MBELARI_LOCUS16015">
    <property type="protein sequence ID" value="MBELARI_LOCUS16015"/>
    <property type="gene ID" value="MBELARI_LOCUS16015"/>
</dbReference>
<keyword evidence="1" id="KW-0479">Metal-binding</keyword>
<dbReference type="SUPFAM" id="SSF57716">
    <property type="entry name" value="Glucocorticoid receptor-like (DNA-binding domain)"/>
    <property type="match status" value="1"/>
</dbReference>
<keyword evidence="2" id="KW-0863">Zinc-finger</keyword>
<organism evidence="11 12">
    <name type="scientific">Mesorhabditis belari</name>
    <dbReference type="NCBI Taxonomy" id="2138241"/>
    <lineage>
        <taxon>Eukaryota</taxon>
        <taxon>Metazoa</taxon>
        <taxon>Ecdysozoa</taxon>
        <taxon>Nematoda</taxon>
        <taxon>Chromadorea</taxon>
        <taxon>Rhabditida</taxon>
        <taxon>Rhabditina</taxon>
        <taxon>Rhabditomorpha</taxon>
        <taxon>Rhabditoidea</taxon>
        <taxon>Rhabditidae</taxon>
        <taxon>Mesorhabditinae</taxon>
        <taxon>Mesorhabditis</taxon>
    </lineage>
</organism>
<feature type="transmembrane region" description="Helical" evidence="9">
    <location>
        <begin position="86"/>
        <end position="108"/>
    </location>
</feature>
<evidence type="ECO:0000256" key="4">
    <source>
        <dbReference type="ARBA" id="ARBA00023015"/>
    </source>
</evidence>
<evidence type="ECO:0000256" key="5">
    <source>
        <dbReference type="ARBA" id="ARBA00023125"/>
    </source>
</evidence>
<dbReference type="GO" id="GO:0043565">
    <property type="term" value="F:sequence-specific DNA binding"/>
    <property type="evidence" value="ECO:0007669"/>
    <property type="project" value="InterPro"/>
</dbReference>